<protein>
    <submittedName>
        <fullName evidence="1">Uncharacterized protein</fullName>
    </submittedName>
</protein>
<dbReference type="Proteomes" id="UP000790709">
    <property type="component" value="Unassembled WGS sequence"/>
</dbReference>
<reference evidence="1" key="1">
    <citation type="journal article" date="2021" name="New Phytol.">
        <title>Evolutionary innovations through gain and loss of genes in the ectomycorrhizal Boletales.</title>
        <authorList>
            <person name="Wu G."/>
            <person name="Miyauchi S."/>
            <person name="Morin E."/>
            <person name="Kuo A."/>
            <person name="Drula E."/>
            <person name="Varga T."/>
            <person name="Kohler A."/>
            <person name="Feng B."/>
            <person name="Cao Y."/>
            <person name="Lipzen A."/>
            <person name="Daum C."/>
            <person name="Hundley H."/>
            <person name="Pangilinan J."/>
            <person name="Johnson J."/>
            <person name="Barry K."/>
            <person name="LaButti K."/>
            <person name="Ng V."/>
            <person name="Ahrendt S."/>
            <person name="Min B."/>
            <person name="Choi I.G."/>
            <person name="Park H."/>
            <person name="Plett J.M."/>
            <person name="Magnuson J."/>
            <person name="Spatafora J.W."/>
            <person name="Nagy L.G."/>
            <person name="Henrissat B."/>
            <person name="Grigoriev I.V."/>
            <person name="Yang Z.L."/>
            <person name="Xu J."/>
            <person name="Martin F.M."/>
        </authorList>
    </citation>
    <scope>NUCLEOTIDE SEQUENCE</scope>
    <source>
        <strain evidence="1">KUC20120723A-06</strain>
    </source>
</reference>
<keyword evidence="2" id="KW-1185">Reference proteome</keyword>
<comment type="caution">
    <text evidence="1">The sequence shown here is derived from an EMBL/GenBank/DDBJ whole genome shotgun (WGS) entry which is preliminary data.</text>
</comment>
<dbReference type="EMBL" id="MU266397">
    <property type="protein sequence ID" value="KAH7925677.1"/>
    <property type="molecule type" value="Genomic_DNA"/>
</dbReference>
<evidence type="ECO:0000313" key="1">
    <source>
        <dbReference type="EMBL" id="KAH7925677.1"/>
    </source>
</evidence>
<organism evidence="1 2">
    <name type="scientific">Leucogyrophana mollusca</name>
    <dbReference type="NCBI Taxonomy" id="85980"/>
    <lineage>
        <taxon>Eukaryota</taxon>
        <taxon>Fungi</taxon>
        <taxon>Dikarya</taxon>
        <taxon>Basidiomycota</taxon>
        <taxon>Agaricomycotina</taxon>
        <taxon>Agaricomycetes</taxon>
        <taxon>Agaricomycetidae</taxon>
        <taxon>Boletales</taxon>
        <taxon>Boletales incertae sedis</taxon>
        <taxon>Leucogyrophana</taxon>
    </lineage>
</organism>
<accession>A0ACB8BJG4</accession>
<sequence length="671" mass="75052">MKRGFLNRAKEKKRRSRGVAAAASAKSTASSSSSTQPGQNQDRPLQNEKTESGRQPESGDVSYIDPTAIDLHKAPAQIIAELRGRGDDRNRVVFRAWTRDPAGQNIVPLSADEVRGKQTSNGLDLWGATLYDFYRVRRIPDLRTLQTTSTGSRLAAHMRRFGELEWASDEIAWADAEEEPREVFPFDIGKLIQESERGKPGVPLLRQRLPLHLLPKTLVVHDPMNLLHVRRYREESEDHIDQDRVRKYSLCLSKEGEAQAEQSRANAEQEERELVEHMTSDYVYIPPEDFWEIDEGPVSGPVARVIRPPALTGIEEARIYLTPALEDTNKRKTPPTESSDDDGESEPDNTGIRLGTGNHSIVYKAELELPRTLFVKDGEEGVCRLCIAELVSDELRKSDEKEANTEGKKDQSSEPSTSPTSSPDKGKEKEKSSPQRSFPTAKHTRTVWPIVTVSLPPACPHKARVQIAAKLSLEGDPHLLNEAHNYQSFPSHFFEHWNGYNVLEPLHDPVPVGAVVPQFYGYYMPCAEDPASVPGGDEQANPNDMDVDMETEKAESVPYLSPLLLLEQCGTPVDLATLAKDDRTECASLLFRFHHAGWQHGSFAARNILVQNGPLTEWDSVIGKRTSFRMIDFGRSRGVDNGSVPEADFPSGRAMEEHLGLELCRLHHFEV</sequence>
<gene>
    <name evidence="1" type="ORF">BV22DRAFT_1128823</name>
</gene>
<proteinExistence type="predicted"/>
<evidence type="ECO:0000313" key="2">
    <source>
        <dbReference type="Proteomes" id="UP000790709"/>
    </source>
</evidence>
<name>A0ACB8BJG4_9AGAM</name>